<proteinExistence type="predicted"/>
<reference evidence="1 2" key="1">
    <citation type="submission" date="2021-09" db="EMBL/GenBank/DDBJ databases">
        <title>Genomic insights and catalytic innovation underlie evolution of tropane alkaloids biosynthesis.</title>
        <authorList>
            <person name="Wang Y.-J."/>
            <person name="Tian T."/>
            <person name="Huang J.-P."/>
            <person name="Huang S.-X."/>
        </authorList>
    </citation>
    <scope>NUCLEOTIDE SEQUENCE [LARGE SCALE GENOMIC DNA]</scope>
    <source>
        <strain evidence="1">KIB-2018</strain>
        <tissue evidence="1">Leaf</tissue>
    </source>
</reference>
<evidence type="ECO:0000313" key="1">
    <source>
        <dbReference type="EMBL" id="KAJ8764121.1"/>
    </source>
</evidence>
<dbReference type="AlphaFoldDB" id="A0AAV8TBC3"/>
<accession>A0AAV8TBC3</accession>
<evidence type="ECO:0000313" key="2">
    <source>
        <dbReference type="Proteomes" id="UP001159364"/>
    </source>
</evidence>
<dbReference type="PANTHER" id="PTHR33710:SF64">
    <property type="entry name" value="ENDONUCLEASE_EXONUCLEASE_PHOSPHATASE DOMAIN-CONTAINING PROTEIN"/>
    <property type="match status" value="1"/>
</dbReference>
<organism evidence="1 2">
    <name type="scientific">Erythroxylum novogranatense</name>
    <dbReference type="NCBI Taxonomy" id="1862640"/>
    <lineage>
        <taxon>Eukaryota</taxon>
        <taxon>Viridiplantae</taxon>
        <taxon>Streptophyta</taxon>
        <taxon>Embryophyta</taxon>
        <taxon>Tracheophyta</taxon>
        <taxon>Spermatophyta</taxon>
        <taxon>Magnoliopsida</taxon>
        <taxon>eudicotyledons</taxon>
        <taxon>Gunneridae</taxon>
        <taxon>Pentapetalae</taxon>
        <taxon>rosids</taxon>
        <taxon>fabids</taxon>
        <taxon>Malpighiales</taxon>
        <taxon>Erythroxylaceae</taxon>
        <taxon>Erythroxylum</taxon>
    </lineage>
</organism>
<sequence>MEGFRSCIVDCQLIEVPLVGFGFTWEWGRDSDSLVLERLDRAFVAADWLNSFPCHKLFNLVSSYSDHSSIKLFVSAVFLVKRAHRFKFENTWLLNNDFLEVVSCAWSQDRNVGVLAKICACSATLTDWQNSQDHNFTYQIAILKKRIDVAHQAKVDDVLIVRLKSELSALLAQEVI</sequence>
<gene>
    <name evidence="1" type="ORF">K2173_005027</name>
</gene>
<protein>
    <submittedName>
        <fullName evidence="1">Uncharacterized protein</fullName>
    </submittedName>
</protein>
<name>A0AAV8TBC3_9ROSI</name>
<dbReference type="Proteomes" id="UP001159364">
    <property type="component" value="Linkage Group LG05"/>
</dbReference>
<dbReference type="EMBL" id="JAIWQS010000005">
    <property type="protein sequence ID" value="KAJ8764121.1"/>
    <property type="molecule type" value="Genomic_DNA"/>
</dbReference>
<dbReference type="PANTHER" id="PTHR33710">
    <property type="entry name" value="BNAC02G09200D PROTEIN"/>
    <property type="match status" value="1"/>
</dbReference>
<keyword evidence="2" id="KW-1185">Reference proteome</keyword>
<comment type="caution">
    <text evidence="1">The sequence shown here is derived from an EMBL/GenBank/DDBJ whole genome shotgun (WGS) entry which is preliminary data.</text>
</comment>